<evidence type="ECO:0000256" key="1">
    <source>
        <dbReference type="SAM" id="MobiDB-lite"/>
    </source>
</evidence>
<gene>
    <name evidence="2" type="ORF">R3P38DRAFT_3243546</name>
</gene>
<evidence type="ECO:0000313" key="2">
    <source>
        <dbReference type="EMBL" id="KAK6969331.1"/>
    </source>
</evidence>
<dbReference type="AlphaFoldDB" id="A0AAV9Z2Z8"/>
<reference evidence="2 3" key="1">
    <citation type="journal article" date="2024" name="J Genomics">
        <title>Draft genome sequencing and assembly of Favolaschia claudopus CIRM-BRFM 2984 isolated from oak limbs.</title>
        <authorList>
            <person name="Navarro D."/>
            <person name="Drula E."/>
            <person name="Chaduli D."/>
            <person name="Cazenave R."/>
            <person name="Ahrendt S."/>
            <person name="Wang J."/>
            <person name="Lipzen A."/>
            <person name="Daum C."/>
            <person name="Barry K."/>
            <person name="Grigoriev I.V."/>
            <person name="Favel A."/>
            <person name="Rosso M.N."/>
            <person name="Martin F."/>
        </authorList>
    </citation>
    <scope>NUCLEOTIDE SEQUENCE [LARGE SCALE GENOMIC DNA]</scope>
    <source>
        <strain evidence="2 3">CIRM-BRFM 2984</strain>
    </source>
</reference>
<organism evidence="2 3">
    <name type="scientific">Favolaschia claudopus</name>
    <dbReference type="NCBI Taxonomy" id="2862362"/>
    <lineage>
        <taxon>Eukaryota</taxon>
        <taxon>Fungi</taxon>
        <taxon>Dikarya</taxon>
        <taxon>Basidiomycota</taxon>
        <taxon>Agaricomycotina</taxon>
        <taxon>Agaricomycetes</taxon>
        <taxon>Agaricomycetidae</taxon>
        <taxon>Agaricales</taxon>
        <taxon>Marasmiineae</taxon>
        <taxon>Mycenaceae</taxon>
        <taxon>Favolaschia</taxon>
    </lineage>
</organism>
<accession>A0AAV9Z2Z8</accession>
<dbReference type="Proteomes" id="UP001362999">
    <property type="component" value="Unassembled WGS sequence"/>
</dbReference>
<name>A0AAV9Z2Z8_9AGAR</name>
<dbReference type="EMBL" id="JAWWNJ010000227">
    <property type="protein sequence ID" value="KAK6969331.1"/>
    <property type="molecule type" value="Genomic_DNA"/>
</dbReference>
<comment type="caution">
    <text evidence="2">The sequence shown here is derived from an EMBL/GenBank/DDBJ whole genome shotgun (WGS) entry which is preliminary data.</text>
</comment>
<evidence type="ECO:0008006" key="4">
    <source>
        <dbReference type="Google" id="ProtNLM"/>
    </source>
</evidence>
<evidence type="ECO:0000313" key="3">
    <source>
        <dbReference type="Proteomes" id="UP001362999"/>
    </source>
</evidence>
<keyword evidence="3" id="KW-1185">Reference proteome</keyword>
<feature type="region of interest" description="Disordered" evidence="1">
    <location>
        <begin position="1"/>
        <end position="24"/>
    </location>
</feature>
<proteinExistence type="predicted"/>
<protein>
    <recommendedName>
        <fullName evidence="4">Proteophosphoglycan ppg4</fullName>
    </recommendedName>
</protein>
<sequence length="447" mass="48162">MSISNPSPQFTPIPPAPASTARKEVDQVLDAGRAQRRLRRDSGRRDIDFLTSSSPAPLARAAHIESTITASAPAPGVITTATTTPSTNPAAASTYSFPISSLPITCRDSPVLRLPAAYLLASALRTLRQGERMAGLGGRIRERACSEFLGGLEAQGGSGQLGSLCRACVLTRVFSQDLTIGASLRVRMAFHRRPIPHCFVGLYKASADRHCDPDRLSLAGAAAACLDLSRSARLPGWTVAQSRTFTRESGHGEVAHLIPDTLTPRDVSVTARPTLRVPVSVPWDSINAENIEILDVNGVPDPGHSFGTEMDLTVLPNLRILRIQFVGLIRVGMLDCLAPIILGAPHLHTLVLALVSEYDNDSKAQLAVLESALLPLVSFACPVVEVAYWDDDFTEDELKGVFPQLLARDMLRFVGASSARTEPYLEDVWWHETIRKIETGVQPGSGS</sequence>